<name>A0A9P7NGU0_9HYPO</name>
<feature type="compositionally biased region" description="Acidic residues" evidence="1">
    <location>
        <begin position="123"/>
        <end position="143"/>
    </location>
</feature>
<dbReference type="PANTHER" id="PTHR13138:SF3">
    <property type="entry name" value="CD2 ANTIGEN CYTOPLASMIC TAIL-BINDING PROTEIN 2"/>
    <property type="match status" value="1"/>
</dbReference>
<feature type="region of interest" description="Disordered" evidence="1">
    <location>
        <begin position="337"/>
        <end position="363"/>
    </location>
</feature>
<dbReference type="InterPro" id="IPR003169">
    <property type="entry name" value="GYF"/>
</dbReference>
<evidence type="ECO:0000256" key="1">
    <source>
        <dbReference type="SAM" id="MobiDB-lite"/>
    </source>
</evidence>
<dbReference type="PROSITE" id="PS50829">
    <property type="entry name" value="GYF"/>
    <property type="match status" value="1"/>
</dbReference>
<dbReference type="PANTHER" id="PTHR13138">
    <property type="entry name" value="PROTEIN LIN1"/>
    <property type="match status" value="1"/>
</dbReference>
<dbReference type="InterPro" id="IPR039905">
    <property type="entry name" value="CD2BP2/Lin1"/>
</dbReference>
<evidence type="ECO:0000313" key="4">
    <source>
        <dbReference type="Proteomes" id="UP000748025"/>
    </source>
</evidence>
<reference evidence="3" key="1">
    <citation type="journal article" date="2020" name="bioRxiv">
        <title>Whole genome comparisons of ergot fungi reveals the divergence and evolution of species within the genus Claviceps are the result of varying mechanisms driving genome evolution and host range expansion.</title>
        <authorList>
            <person name="Wyka S.A."/>
            <person name="Mondo S.J."/>
            <person name="Liu M."/>
            <person name="Dettman J."/>
            <person name="Nalam V."/>
            <person name="Broders K.D."/>
        </authorList>
    </citation>
    <scope>NUCLEOTIDE SEQUENCE</scope>
    <source>
        <strain evidence="3">CCC 602</strain>
    </source>
</reference>
<dbReference type="AlphaFoldDB" id="A0A9P7NGU0"/>
<feature type="compositionally biased region" description="Basic and acidic residues" evidence="1">
    <location>
        <begin position="16"/>
        <end position="35"/>
    </location>
</feature>
<comment type="caution">
    <text evidence="3">The sequence shown here is derived from an EMBL/GenBank/DDBJ whole genome shotgun (WGS) entry which is preliminary data.</text>
</comment>
<protein>
    <recommendedName>
        <fullName evidence="2">GYF domain-containing protein</fullName>
    </recommendedName>
</protein>
<feature type="domain" description="GYF" evidence="2">
    <location>
        <begin position="426"/>
        <end position="483"/>
    </location>
</feature>
<gene>
    <name evidence="3" type="ORF">E4U43_004799</name>
</gene>
<dbReference type="Pfam" id="PF02213">
    <property type="entry name" value="GYF"/>
    <property type="match status" value="1"/>
</dbReference>
<dbReference type="InterPro" id="IPR035445">
    <property type="entry name" value="GYF-like_dom_sf"/>
</dbReference>
<evidence type="ECO:0000259" key="2">
    <source>
        <dbReference type="PROSITE" id="PS50829"/>
    </source>
</evidence>
<sequence length="483" mass="53034">MSSRHSAARPNQAGEDFARTHHNDKASHDKTHATFDVRNPSILAPESREDDAVLDADVIGSRNSTKRGAVNLDGYDSDSDNETFNAKAANRKKGKVDLNEQLDNYNAAGQATAVVAGVSGADNNDDDDDDDDDMFALGGDDDAGPPKDAKEDGDDAGFDKSGKKKKDVRFLDSTQIMGQDHGSKSGGHIRLDDEESDDDEAEAQLAAEEQGLDEEVGAGGRKRNAPKVEAFNLHAELEEGQFDQSGNYVRRAGDPDAVHDNWLAGVSKKEMKKAAEAHEKREAEARKQRLAEADVLVSDLLKTLIVRLEPSETPLEAIARFGKNQAKTKKIPKWKLKRLNKGSNAGSSSSSMEVDNGAEQDAEQARIKEAITAVTDAADGLFKRDFEDIYDQDRELLMRAYRRETGEDWVDPEAQRQDDESAQGPPKEWEFRWTDGRDDASKKGPFEAAMMKAWQDSGYFGHGVEFRHVGDGDDGWTTTASFV</sequence>
<dbReference type="GO" id="GO:0005682">
    <property type="term" value="C:U5 snRNP"/>
    <property type="evidence" value="ECO:0007669"/>
    <property type="project" value="InterPro"/>
</dbReference>
<keyword evidence="4" id="KW-1185">Reference proteome</keyword>
<feature type="compositionally biased region" description="Acidic residues" evidence="1">
    <location>
        <begin position="192"/>
        <end position="202"/>
    </location>
</feature>
<feature type="region of interest" description="Disordered" evidence="1">
    <location>
        <begin position="116"/>
        <end position="225"/>
    </location>
</feature>
<dbReference type="Proteomes" id="UP000748025">
    <property type="component" value="Unassembled WGS sequence"/>
</dbReference>
<proteinExistence type="predicted"/>
<evidence type="ECO:0000313" key="3">
    <source>
        <dbReference type="EMBL" id="KAG6015778.1"/>
    </source>
</evidence>
<dbReference type="EMBL" id="SRPW01000312">
    <property type="protein sequence ID" value="KAG6015778.1"/>
    <property type="molecule type" value="Genomic_DNA"/>
</dbReference>
<organism evidence="3 4">
    <name type="scientific">Claviceps pusilla</name>
    <dbReference type="NCBI Taxonomy" id="123648"/>
    <lineage>
        <taxon>Eukaryota</taxon>
        <taxon>Fungi</taxon>
        <taxon>Dikarya</taxon>
        <taxon>Ascomycota</taxon>
        <taxon>Pezizomycotina</taxon>
        <taxon>Sordariomycetes</taxon>
        <taxon>Hypocreomycetidae</taxon>
        <taxon>Hypocreales</taxon>
        <taxon>Clavicipitaceae</taxon>
        <taxon>Claviceps</taxon>
    </lineage>
</organism>
<dbReference type="Gene3D" id="3.30.1490.40">
    <property type="match status" value="1"/>
</dbReference>
<accession>A0A9P7NGU0</accession>
<feature type="compositionally biased region" description="Basic and acidic residues" evidence="1">
    <location>
        <begin position="427"/>
        <end position="443"/>
    </location>
</feature>
<feature type="region of interest" description="Disordered" evidence="1">
    <location>
        <begin position="408"/>
        <end position="443"/>
    </location>
</feature>
<dbReference type="OrthoDB" id="331341at2759"/>
<feature type="region of interest" description="Disordered" evidence="1">
    <location>
        <begin position="1"/>
        <end position="95"/>
    </location>
</feature>
<dbReference type="SUPFAM" id="SSF55277">
    <property type="entry name" value="GYF domain"/>
    <property type="match status" value="1"/>
</dbReference>